<accession>A0A9P4TW92</accession>
<evidence type="ECO:0000259" key="6">
    <source>
        <dbReference type="SMART" id="SM00544"/>
    </source>
</evidence>
<name>A0A9P4TW92_9PEZI</name>
<dbReference type="OrthoDB" id="361797at2759"/>
<comment type="similarity">
    <text evidence="2">Belongs to the CWC22 family.</text>
</comment>
<evidence type="ECO:0000256" key="2">
    <source>
        <dbReference type="ARBA" id="ARBA00006856"/>
    </source>
</evidence>
<organism evidence="7 8">
    <name type="scientific">Tothia fuscella</name>
    <dbReference type="NCBI Taxonomy" id="1048955"/>
    <lineage>
        <taxon>Eukaryota</taxon>
        <taxon>Fungi</taxon>
        <taxon>Dikarya</taxon>
        <taxon>Ascomycota</taxon>
        <taxon>Pezizomycotina</taxon>
        <taxon>Dothideomycetes</taxon>
        <taxon>Pleosporomycetidae</taxon>
        <taxon>Venturiales</taxon>
        <taxon>Cylindrosympodiaceae</taxon>
        <taxon>Tothia</taxon>
    </lineage>
</organism>
<feature type="region of interest" description="Disordered" evidence="4">
    <location>
        <begin position="160"/>
        <end position="312"/>
    </location>
</feature>
<comment type="subcellular location">
    <subcellularLocation>
        <location evidence="1">Nucleus</location>
        <location evidence="1">Nucleolus</location>
    </subcellularLocation>
</comment>
<gene>
    <name evidence="7" type="ORF">EJ08DRAFT_651918</name>
</gene>
<dbReference type="EMBL" id="MU007066">
    <property type="protein sequence ID" value="KAF2426236.1"/>
    <property type="molecule type" value="Genomic_DNA"/>
</dbReference>
<keyword evidence="3" id="KW-0539">Nucleus</keyword>
<dbReference type="FunFam" id="1.25.40.180:FF:000050">
    <property type="entry name" value="Nuclear protein (Sgd1), putative"/>
    <property type="match status" value="1"/>
</dbReference>
<reference evidence="7" key="1">
    <citation type="journal article" date="2020" name="Stud. Mycol.">
        <title>101 Dothideomycetes genomes: a test case for predicting lifestyles and emergence of pathogens.</title>
        <authorList>
            <person name="Haridas S."/>
            <person name="Albert R."/>
            <person name="Binder M."/>
            <person name="Bloem J."/>
            <person name="Labutti K."/>
            <person name="Salamov A."/>
            <person name="Andreopoulos B."/>
            <person name="Baker S."/>
            <person name="Barry K."/>
            <person name="Bills G."/>
            <person name="Bluhm B."/>
            <person name="Cannon C."/>
            <person name="Castanera R."/>
            <person name="Culley D."/>
            <person name="Daum C."/>
            <person name="Ezra D."/>
            <person name="Gonzalez J."/>
            <person name="Henrissat B."/>
            <person name="Kuo A."/>
            <person name="Liang C."/>
            <person name="Lipzen A."/>
            <person name="Lutzoni F."/>
            <person name="Magnuson J."/>
            <person name="Mondo S."/>
            <person name="Nolan M."/>
            <person name="Ohm R."/>
            <person name="Pangilinan J."/>
            <person name="Park H.-J."/>
            <person name="Ramirez L."/>
            <person name="Alfaro M."/>
            <person name="Sun H."/>
            <person name="Tritt A."/>
            <person name="Yoshinaga Y."/>
            <person name="Zwiers L.-H."/>
            <person name="Turgeon B."/>
            <person name="Goodwin S."/>
            <person name="Spatafora J."/>
            <person name="Crous P."/>
            <person name="Grigoriev I."/>
        </authorList>
    </citation>
    <scope>NUCLEOTIDE SEQUENCE</scope>
    <source>
        <strain evidence="7">CBS 130266</strain>
    </source>
</reference>
<evidence type="ECO:0000256" key="3">
    <source>
        <dbReference type="ARBA" id="ARBA00023242"/>
    </source>
</evidence>
<dbReference type="GO" id="GO:0003723">
    <property type="term" value="F:RNA binding"/>
    <property type="evidence" value="ECO:0007669"/>
    <property type="project" value="InterPro"/>
</dbReference>
<dbReference type="Gene3D" id="1.25.40.180">
    <property type="match status" value="1"/>
</dbReference>
<dbReference type="AlphaFoldDB" id="A0A9P4TW92"/>
<proteinExistence type="inferred from homology"/>
<dbReference type="InterPro" id="IPR003890">
    <property type="entry name" value="MIF4G-like_typ-3"/>
</dbReference>
<evidence type="ECO:0000313" key="8">
    <source>
        <dbReference type="Proteomes" id="UP000800235"/>
    </source>
</evidence>
<protein>
    <submittedName>
        <fullName evidence="7">Glycerol defect protein 1 suppressor</fullName>
    </submittedName>
</protein>
<feature type="compositionally biased region" description="Basic and acidic residues" evidence="4">
    <location>
        <begin position="11"/>
        <end position="20"/>
    </location>
</feature>
<comment type="caution">
    <text evidence="7">The sequence shown here is derived from an EMBL/GenBank/DDBJ whole genome shotgun (WGS) entry which is preliminary data.</text>
</comment>
<dbReference type="Proteomes" id="UP000800235">
    <property type="component" value="Unassembled WGS sequence"/>
</dbReference>
<evidence type="ECO:0000256" key="4">
    <source>
        <dbReference type="SAM" id="MobiDB-lite"/>
    </source>
</evidence>
<evidence type="ECO:0000259" key="5">
    <source>
        <dbReference type="SMART" id="SM00543"/>
    </source>
</evidence>
<keyword evidence="8" id="KW-1185">Reference proteome</keyword>
<dbReference type="SMART" id="SM00543">
    <property type="entry name" value="MIF4G"/>
    <property type="match status" value="1"/>
</dbReference>
<dbReference type="PANTHER" id="PTHR18034">
    <property type="entry name" value="CELL CYCLE CONTROL PROTEIN CWF22-RELATED"/>
    <property type="match status" value="1"/>
</dbReference>
<sequence length="867" mass="96735">MSHANHVQPKLPKELLDRLETSGGGSSKPNGRKGVIPRGRKEQRKSLREQKKVQRTQTRKFPVSTRPAPQKQIPSRRTEEYQSNLRPLPEKSKQKTIPETEPALKSILKKKPQDLQIPPKRKRSPPEPEPEKRVPRAIRDKLAEDDAKIAALEKKLGVKGRKKLPKMFEEDGLDEILGSIDDLVDEPSSKRKRDEYDAWLEKKRRKSGKDPEPRSSEDEEDDFDSEGSTDVLSEDDIDGNVVFEDSDVEMDGDSAEDDGLEGFDPENSESPKAEEEAPRVRENPYVAPVSRDAAPSAKYVPPSMRVGAPSDTEATTRLRRQLQGLLNKLSEANLLTILKDLEGIYEKNARQHVTSVLIDILMGLISDRSPLTDTFIILHAGFIAAVYKVIGTHFGAQLLERLVSEFDTQYEAEKSSSVGRKEASNITALLAEMYTFQVIGSTIIFDYIRLFLTELSDLNTELLLKIIKNCGPQLRHDDPSSLKDIVIMLQKAVSVVGEDSLPVRTKFMIETINNLKNNRQKTGLVASSIALEHTTRMKKTLGTLNARAGNASEPLGISLTDIKGSKKEGKWWLVGASWRNENNTTTTTTNNANHDPKESEAAAQDQSDLTHTEGGETTNLLQLAKQQRMNTDIRRAIFINIMSSSDYKDAHHRLTKLKLKKAQELEIPRVLIHCAGAEQSYNPYYTLIAKRLCSEHRFKWAFQYGLWDLFRRLGEKDDGRDDDGDRLDDEDGEDTDIGLRKLVNLGRLYGDLVAEGALSLTMLKTLNFAYLQPKTKSFLEVLLLTALKTIKARKSGENSSEAAIVGLFSKAKDAPQVIAGLQYFLAKEVSIADFATTSSERKTLKSAVRVATDTLAILVASSGVVAA</sequence>
<dbReference type="SUPFAM" id="SSF48371">
    <property type="entry name" value="ARM repeat"/>
    <property type="match status" value="1"/>
</dbReference>
<evidence type="ECO:0000313" key="7">
    <source>
        <dbReference type="EMBL" id="KAF2426236.1"/>
    </source>
</evidence>
<dbReference type="InterPro" id="IPR050781">
    <property type="entry name" value="CWC22_splicing_factor"/>
</dbReference>
<dbReference type="SMART" id="SM00544">
    <property type="entry name" value="MA3"/>
    <property type="match status" value="1"/>
</dbReference>
<dbReference type="Pfam" id="PF02854">
    <property type="entry name" value="MIF4G"/>
    <property type="match status" value="1"/>
</dbReference>
<feature type="compositionally biased region" description="Basic and acidic residues" evidence="4">
    <location>
        <begin position="269"/>
        <end position="282"/>
    </location>
</feature>
<feature type="compositionally biased region" description="Basic and acidic residues" evidence="4">
    <location>
        <begin position="88"/>
        <end position="98"/>
    </location>
</feature>
<feature type="compositionally biased region" description="Basic and acidic residues" evidence="4">
    <location>
        <begin position="124"/>
        <end position="146"/>
    </location>
</feature>
<feature type="domain" description="MIF4G" evidence="5">
    <location>
        <begin position="319"/>
        <end position="519"/>
    </location>
</feature>
<dbReference type="Pfam" id="PF02847">
    <property type="entry name" value="MA3"/>
    <property type="match status" value="1"/>
</dbReference>
<dbReference type="PANTHER" id="PTHR18034:SF4">
    <property type="entry name" value="NUCLEOLAR MIF4G DOMAIN-CONTAINING PROTEIN 1"/>
    <property type="match status" value="1"/>
</dbReference>
<feature type="region of interest" description="Disordered" evidence="4">
    <location>
        <begin position="582"/>
        <end position="616"/>
    </location>
</feature>
<feature type="region of interest" description="Disordered" evidence="4">
    <location>
        <begin position="1"/>
        <end position="146"/>
    </location>
</feature>
<dbReference type="InterPro" id="IPR003891">
    <property type="entry name" value="Initiation_fac_eIF4g_MI"/>
</dbReference>
<feature type="compositionally biased region" description="Acidic residues" evidence="4">
    <location>
        <begin position="217"/>
        <end position="267"/>
    </location>
</feature>
<dbReference type="InterPro" id="IPR016024">
    <property type="entry name" value="ARM-type_fold"/>
</dbReference>
<dbReference type="GO" id="GO:0005730">
    <property type="term" value="C:nucleolus"/>
    <property type="evidence" value="ECO:0007669"/>
    <property type="project" value="UniProtKB-SubCell"/>
</dbReference>
<feature type="domain" description="MI" evidence="6">
    <location>
        <begin position="633"/>
        <end position="759"/>
    </location>
</feature>
<feature type="compositionally biased region" description="Basic and acidic residues" evidence="4">
    <location>
        <begin position="187"/>
        <end position="201"/>
    </location>
</feature>
<feature type="compositionally biased region" description="Low complexity" evidence="4">
    <location>
        <begin position="582"/>
        <end position="593"/>
    </location>
</feature>
<evidence type="ECO:0000256" key="1">
    <source>
        <dbReference type="ARBA" id="ARBA00004604"/>
    </source>
</evidence>
<dbReference type="GO" id="GO:0042274">
    <property type="term" value="P:ribosomal small subunit biogenesis"/>
    <property type="evidence" value="ECO:0007669"/>
    <property type="project" value="TreeGrafter"/>
</dbReference>